<dbReference type="Gene3D" id="1.10.287.950">
    <property type="entry name" value="Methyl-accepting chemotaxis protein"/>
    <property type="match status" value="1"/>
</dbReference>
<evidence type="ECO:0000256" key="8">
    <source>
        <dbReference type="SAM" id="Coils"/>
    </source>
</evidence>
<evidence type="ECO:0000256" key="2">
    <source>
        <dbReference type="ARBA" id="ARBA00022692"/>
    </source>
</evidence>
<evidence type="ECO:0000313" key="10">
    <source>
        <dbReference type="EMBL" id="QGU33274.1"/>
    </source>
</evidence>
<evidence type="ECO:0000259" key="9">
    <source>
        <dbReference type="PROSITE" id="PS50111"/>
    </source>
</evidence>
<feature type="domain" description="Methyl-accepting transducer" evidence="9">
    <location>
        <begin position="1"/>
        <end position="163"/>
    </location>
</feature>
<dbReference type="Pfam" id="PF00015">
    <property type="entry name" value="MCPsignal"/>
    <property type="match status" value="1"/>
</dbReference>
<organism evidence="10 11">
    <name type="scientific">Thermochromatium tepidum ATCC 43061</name>
    <dbReference type="NCBI Taxonomy" id="316276"/>
    <lineage>
        <taxon>Bacteria</taxon>
        <taxon>Pseudomonadati</taxon>
        <taxon>Pseudomonadota</taxon>
        <taxon>Gammaproteobacteria</taxon>
        <taxon>Chromatiales</taxon>
        <taxon>Chromatiaceae</taxon>
        <taxon>Thermochromatium</taxon>
    </lineage>
</organism>
<keyword evidence="4" id="KW-0472">Membrane</keyword>
<dbReference type="PRINTS" id="PR00260">
    <property type="entry name" value="CHEMTRNSDUCR"/>
</dbReference>
<keyword evidence="3" id="KW-1133">Transmembrane helix</keyword>
<name>A0A6I6E090_THETI</name>
<dbReference type="GO" id="GO:0016020">
    <property type="term" value="C:membrane"/>
    <property type="evidence" value="ECO:0007669"/>
    <property type="project" value="UniProtKB-SubCell"/>
</dbReference>
<dbReference type="PANTHER" id="PTHR32089:SF119">
    <property type="entry name" value="METHYL-ACCEPTING CHEMOTAXIS PROTEIN CTPL"/>
    <property type="match status" value="1"/>
</dbReference>
<dbReference type="SUPFAM" id="SSF58104">
    <property type="entry name" value="Methyl-accepting chemotaxis protein (MCP) signaling domain"/>
    <property type="match status" value="1"/>
</dbReference>
<evidence type="ECO:0000256" key="5">
    <source>
        <dbReference type="ARBA" id="ARBA00023224"/>
    </source>
</evidence>
<dbReference type="OrthoDB" id="9781845at2"/>
<keyword evidence="8" id="KW-0175">Coiled coil</keyword>
<comment type="similarity">
    <text evidence="6">Belongs to the methyl-accepting chemotaxis (MCP) protein family.</text>
</comment>
<dbReference type="EMBL" id="CP039268">
    <property type="protein sequence ID" value="QGU33274.1"/>
    <property type="molecule type" value="Genomic_DNA"/>
</dbReference>
<evidence type="ECO:0000256" key="4">
    <source>
        <dbReference type="ARBA" id="ARBA00023136"/>
    </source>
</evidence>
<feature type="coiled-coil region" evidence="8">
    <location>
        <begin position="68"/>
        <end position="95"/>
    </location>
</feature>
<evidence type="ECO:0000256" key="1">
    <source>
        <dbReference type="ARBA" id="ARBA00004141"/>
    </source>
</evidence>
<evidence type="ECO:0000256" key="3">
    <source>
        <dbReference type="ARBA" id="ARBA00022989"/>
    </source>
</evidence>
<comment type="subcellular location">
    <subcellularLocation>
        <location evidence="1">Membrane</location>
        <topology evidence="1">Multi-pass membrane protein</topology>
    </subcellularLocation>
</comment>
<dbReference type="PANTHER" id="PTHR32089">
    <property type="entry name" value="METHYL-ACCEPTING CHEMOTAXIS PROTEIN MCPB"/>
    <property type="match status" value="1"/>
</dbReference>
<proteinExistence type="inferred from homology"/>
<evidence type="ECO:0000256" key="7">
    <source>
        <dbReference type="PROSITE-ProRule" id="PRU00284"/>
    </source>
</evidence>
<sequence>MNEAGRALAQEIDQAAEAVLGLAEQSQSMGKVLGVIREIADQTNLLALNASIEAARAGEQGRGFAVVADEVRQLAQRTQRSIAEIEALIEALRKSSRSAVEVIQTNRDRAQQSVDHYGQAVQNLDAFAEAVVALTTTTHQIAAAAEEQSRMAEEIAVAIDQIAALAQDHAQAAELGFGQGERLSDLSRALREQVAYFRLN</sequence>
<keyword evidence="5 7" id="KW-0807">Transducer</keyword>
<dbReference type="GO" id="GO:0007165">
    <property type="term" value="P:signal transduction"/>
    <property type="evidence" value="ECO:0007669"/>
    <property type="project" value="UniProtKB-KW"/>
</dbReference>
<accession>A0A6I6E090</accession>
<dbReference type="GO" id="GO:0004888">
    <property type="term" value="F:transmembrane signaling receptor activity"/>
    <property type="evidence" value="ECO:0007669"/>
    <property type="project" value="InterPro"/>
</dbReference>
<gene>
    <name evidence="10" type="ORF">E6P07_09970</name>
</gene>
<dbReference type="InterPro" id="IPR004089">
    <property type="entry name" value="MCPsignal_dom"/>
</dbReference>
<keyword evidence="11" id="KW-1185">Reference proteome</keyword>
<dbReference type="PROSITE" id="PS50111">
    <property type="entry name" value="CHEMOTAXIS_TRANSDUC_2"/>
    <property type="match status" value="1"/>
</dbReference>
<dbReference type="GO" id="GO:0006935">
    <property type="term" value="P:chemotaxis"/>
    <property type="evidence" value="ECO:0007669"/>
    <property type="project" value="InterPro"/>
</dbReference>
<dbReference type="KEGG" id="ttp:E6P07_09970"/>
<evidence type="ECO:0000313" key="11">
    <source>
        <dbReference type="Proteomes" id="UP000426424"/>
    </source>
</evidence>
<dbReference type="Proteomes" id="UP000426424">
    <property type="component" value="Chromosome"/>
</dbReference>
<dbReference type="InterPro" id="IPR004090">
    <property type="entry name" value="Chemotax_Me-accpt_rcpt"/>
</dbReference>
<protein>
    <recommendedName>
        <fullName evidence="9">Methyl-accepting transducer domain-containing protein</fullName>
    </recommendedName>
</protein>
<reference evidence="10 11" key="1">
    <citation type="submission" date="2019-12" db="EMBL/GenBank/DDBJ databases">
        <title>The complete genome of the thermophilic, anoxygenic phototrophic gammaproteobacterium Thermochromatium tepidum.</title>
        <authorList>
            <person name="Sattley W.M."/>
            <person name="Swingley W.D."/>
            <person name="Burchell B.M."/>
            <person name="Gurbani S.A."/>
            <person name="Kujawa C.M."/>
            <person name="Nuccio D.A."/>
            <person name="Schladweiler J."/>
            <person name="Shaffer K.N."/>
            <person name="Stokes L.M."/>
            <person name="Touchman J.W."/>
            <person name="Blankenship R.E."/>
            <person name="Madigan M.T."/>
        </authorList>
    </citation>
    <scope>NUCLEOTIDE SEQUENCE [LARGE SCALE GENOMIC DNA]</scope>
    <source>
        <strain evidence="10 11">ATCC 43061</strain>
    </source>
</reference>
<keyword evidence="2" id="KW-0812">Transmembrane</keyword>
<evidence type="ECO:0000256" key="6">
    <source>
        <dbReference type="ARBA" id="ARBA00029447"/>
    </source>
</evidence>
<dbReference type="AlphaFoldDB" id="A0A6I6E090"/>
<dbReference type="SMART" id="SM00283">
    <property type="entry name" value="MA"/>
    <property type="match status" value="1"/>
</dbReference>